<sequence length="134" mass="15415">MEDHHLVIKATVVERPLPSPGNTLPGNVVTSTKRSPMGLWKGSLMLTHLLGFLCSYLVLTNQTTYELVRRRRIPYLRDVPDNVYLFSRGICRNLCYFCCSRDSAYVLERVPTREELEARTRPYTCIDVLCARCC</sequence>
<feature type="transmembrane region" description="Helical" evidence="1">
    <location>
        <begin position="39"/>
        <end position="59"/>
    </location>
</feature>
<evidence type="ECO:0000313" key="2">
    <source>
        <dbReference type="EMBL" id="MQM07555.1"/>
    </source>
</evidence>
<organism evidence="2 3">
    <name type="scientific">Colocasia esculenta</name>
    <name type="common">Wild taro</name>
    <name type="synonym">Arum esculentum</name>
    <dbReference type="NCBI Taxonomy" id="4460"/>
    <lineage>
        <taxon>Eukaryota</taxon>
        <taxon>Viridiplantae</taxon>
        <taxon>Streptophyta</taxon>
        <taxon>Embryophyta</taxon>
        <taxon>Tracheophyta</taxon>
        <taxon>Spermatophyta</taxon>
        <taxon>Magnoliopsida</taxon>
        <taxon>Liliopsida</taxon>
        <taxon>Araceae</taxon>
        <taxon>Aroideae</taxon>
        <taxon>Colocasieae</taxon>
        <taxon>Colocasia</taxon>
    </lineage>
</organism>
<dbReference type="Proteomes" id="UP000652761">
    <property type="component" value="Unassembled WGS sequence"/>
</dbReference>
<keyword evidence="1" id="KW-1133">Transmembrane helix</keyword>
<evidence type="ECO:0000256" key="1">
    <source>
        <dbReference type="SAM" id="Phobius"/>
    </source>
</evidence>
<evidence type="ECO:0000313" key="3">
    <source>
        <dbReference type="Proteomes" id="UP000652761"/>
    </source>
</evidence>
<keyword evidence="3" id="KW-1185">Reference proteome</keyword>
<gene>
    <name evidence="2" type="ORF">Taro_040399</name>
</gene>
<protein>
    <submittedName>
        <fullName evidence="2">Uncharacterized protein</fullName>
    </submittedName>
</protein>
<dbReference type="OrthoDB" id="9909019at2759"/>
<proteinExistence type="predicted"/>
<name>A0A843WSX0_COLES</name>
<accession>A0A843WSX0</accession>
<keyword evidence="1" id="KW-0812">Transmembrane</keyword>
<keyword evidence="1" id="KW-0472">Membrane</keyword>
<comment type="caution">
    <text evidence="2">The sequence shown here is derived from an EMBL/GenBank/DDBJ whole genome shotgun (WGS) entry which is preliminary data.</text>
</comment>
<reference evidence="2" key="1">
    <citation type="submission" date="2017-07" db="EMBL/GenBank/DDBJ databases">
        <title>Taro Niue Genome Assembly and Annotation.</title>
        <authorList>
            <person name="Atibalentja N."/>
            <person name="Keating K."/>
            <person name="Fields C.J."/>
        </authorList>
    </citation>
    <scope>NUCLEOTIDE SEQUENCE</scope>
    <source>
        <strain evidence="2">Niue_2</strain>
        <tissue evidence="2">Leaf</tissue>
    </source>
</reference>
<dbReference type="AlphaFoldDB" id="A0A843WSX0"/>
<dbReference type="EMBL" id="NMUH01003898">
    <property type="protein sequence ID" value="MQM07555.1"/>
    <property type="molecule type" value="Genomic_DNA"/>
</dbReference>